<organism evidence="2 3">
    <name type="scientific">Punica granatum</name>
    <name type="common">Pomegranate</name>
    <dbReference type="NCBI Taxonomy" id="22663"/>
    <lineage>
        <taxon>Eukaryota</taxon>
        <taxon>Viridiplantae</taxon>
        <taxon>Streptophyta</taxon>
        <taxon>Embryophyta</taxon>
        <taxon>Tracheophyta</taxon>
        <taxon>Spermatophyta</taxon>
        <taxon>Magnoliopsida</taxon>
        <taxon>eudicotyledons</taxon>
        <taxon>Gunneridae</taxon>
        <taxon>Pentapetalae</taxon>
        <taxon>rosids</taxon>
        <taxon>malvids</taxon>
        <taxon>Myrtales</taxon>
        <taxon>Lythraceae</taxon>
        <taxon>Punica</taxon>
    </lineage>
</organism>
<name>A0A2I0JR74_PUNGR</name>
<feature type="compositionally biased region" description="Polar residues" evidence="1">
    <location>
        <begin position="1"/>
        <end position="10"/>
    </location>
</feature>
<reference evidence="2 3" key="1">
    <citation type="submission" date="2017-11" db="EMBL/GenBank/DDBJ databases">
        <title>De-novo sequencing of pomegranate (Punica granatum L.) genome.</title>
        <authorList>
            <person name="Akparov Z."/>
            <person name="Amiraslanov A."/>
            <person name="Hajiyeva S."/>
            <person name="Abbasov M."/>
            <person name="Kaur K."/>
            <person name="Hamwieh A."/>
            <person name="Solovyev V."/>
            <person name="Salamov A."/>
            <person name="Braich B."/>
            <person name="Kosarev P."/>
            <person name="Mahmoud A."/>
            <person name="Hajiyev E."/>
            <person name="Babayeva S."/>
            <person name="Izzatullayeva V."/>
            <person name="Mammadov A."/>
            <person name="Mammadov A."/>
            <person name="Sharifova S."/>
            <person name="Ojaghi J."/>
            <person name="Eynullazada K."/>
            <person name="Bayramov B."/>
            <person name="Abdulazimova A."/>
            <person name="Shahmuradov I."/>
        </authorList>
    </citation>
    <scope>NUCLEOTIDE SEQUENCE [LARGE SCALE GENOMIC DNA]</scope>
    <source>
        <strain evidence="3">cv. AG2017</strain>
        <tissue evidence="2">Leaf</tissue>
    </source>
</reference>
<dbReference type="AlphaFoldDB" id="A0A2I0JR74"/>
<evidence type="ECO:0000256" key="1">
    <source>
        <dbReference type="SAM" id="MobiDB-lite"/>
    </source>
</evidence>
<dbReference type="EMBL" id="PGOL01001340">
    <property type="protein sequence ID" value="PKI58795.1"/>
    <property type="molecule type" value="Genomic_DNA"/>
</dbReference>
<feature type="region of interest" description="Disordered" evidence="1">
    <location>
        <begin position="1"/>
        <end position="22"/>
    </location>
</feature>
<evidence type="ECO:0000313" key="3">
    <source>
        <dbReference type="Proteomes" id="UP000233551"/>
    </source>
</evidence>
<feature type="region of interest" description="Disordered" evidence="1">
    <location>
        <begin position="49"/>
        <end position="90"/>
    </location>
</feature>
<evidence type="ECO:0000313" key="2">
    <source>
        <dbReference type="EMBL" id="PKI58795.1"/>
    </source>
</evidence>
<proteinExistence type="predicted"/>
<gene>
    <name evidence="2" type="ORF">CRG98_020785</name>
</gene>
<keyword evidence="3" id="KW-1185">Reference proteome</keyword>
<dbReference type="Proteomes" id="UP000233551">
    <property type="component" value="Unassembled WGS sequence"/>
</dbReference>
<comment type="caution">
    <text evidence="2">The sequence shown here is derived from an EMBL/GenBank/DDBJ whole genome shotgun (WGS) entry which is preliminary data.</text>
</comment>
<sequence length="163" mass="17436">MPSSSLTRSLHGSAVTAVPDGPHSKELDEELLVLKKFIPCTRSFLLLQSHPPKSWPGPPAKGRRSHETGKPKSGHHATFENGDLPNVGWNQGAPRGGCTIRIITGPPRCVESGCLVVYLRVYNVPTITASPVGCRTCQAYKTNDPAPTLASGFPSDGTPTHYL</sequence>
<protein>
    <submittedName>
        <fullName evidence="2">Uncharacterized protein</fullName>
    </submittedName>
</protein>
<accession>A0A2I0JR74</accession>